<dbReference type="EMBL" id="JAAIUW010000006">
    <property type="protein sequence ID" value="KAF7827518.1"/>
    <property type="molecule type" value="Genomic_DNA"/>
</dbReference>
<organism evidence="1 2">
    <name type="scientific">Senna tora</name>
    <dbReference type="NCBI Taxonomy" id="362788"/>
    <lineage>
        <taxon>Eukaryota</taxon>
        <taxon>Viridiplantae</taxon>
        <taxon>Streptophyta</taxon>
        <taxon>Embryophyta</taxon>
        <taxon>Tracheophyta</taxon>
        <taxon>Spermatophyta</taxon>
        <taxon>Magnoliopsida</taxon>
        <taxon>eudicotyledons</taxon>
        <taxon>Gunneridae</taxon>
        <taxon>Pentapetalae</taxon>
        <taxon>rosids</taxon>
        <taxon>fabids</taxon>
        <taxon>Fabales</taxon>
        <taxon>Fabaceae</taxon>
        <taxon>Caesalpinioideae</taxon>
        <taxon>Cassia clade</taxon>
        <taxon>Senna</taxon>
    </lineage>
</organism>
<reference evidence="1" key="1">
    <citation type="submission" date="2020-09" db="EMBL/GenBank/DDBJ databases">
        <title>Genome-Enabled Discovery of Anthraquinone Biosynthesis in Senna tora.</title>
        <authorList>
            <person name="Kang S.-H."/>
            <person name="Pandey R.P."/>
            <person name="Lee C.-M."/>
            <person name="Sim J.-S."/>
            <person name="Jeong J.-T."/>
            <person name="Choi B.-S."/>
            <person name="Jung M."/>
            <person name="Ginzburg D."/>
            <person name="Zhao K."/>
            <person name="Won S.Y."/>
            <person name="Oh T.-J."/>
            <person name="Yu Y."/>
            <person name="Kim N.-H."/>
            <person name="Lee O.R."/>
            <person name="Lee T.-H."/>
            <person name="Bashyal P."/>
            <person name="Kim T.-S."/>
            <person name="Lee W.-H."/>
            <person name="Kawkins C."/>
            <person name="Kim C.-K."/>
            <person name="Kim J.S."/>
            <person name="Ahn B.O."/>
            <person name="Rhee S.Y."/>
            <person name="Sohng J.K."/>
        </authorList>
    </citation>
    <scope>NUCLEOTIDE SEQUENCE</scope>
    <source>
        <tissue evidence="1">Leaf</tissue>
    </source>
</reference>
<dbReference type="AlphaFoldDB" id="A0A834TSD8"/>
<protein>
    <submittedName>
        <fullName evidence="1">Uncharacterized protein</fullName>
    </submittedName>
</protein>
<accession>A0A834TSD8</accession>
<dbReference type="Proteomes" id="UP000634136">
    <property type="component" value="Unassembled WGS sequence"/>
</dbReference>
<keyword evidence="2" id="KW-1185">Reference proteome</keyword>
<gene>
    <name evidence="1" type="ORF">G2W53_018682</name>
</gene>
<evidence type="ECO:0000313" key="1">
    <source>
        <dbReference type="EMBL" id="KAF7827518.1"/>
    </source>
</evidence>
<evidence type="ECO:0000313" key="2">
    <source>
        <dbReference type="Proteomes" id="UP000634136"/>
    </source>
</evidence>
<proteinExistence type="predicted"/>
<name>A0A834TSD8_9FABA</name>
<comment type="caution">
    <text evidence="1">The sequence shown here is derived from an EMBL/GenBank/DDBJ whole genome shotgun (WGS) entry which is preliminary data.</text>
</comment>
<sequence length="178" mass="20430">MGVSLPNPFATSQEVYKTGLKYRLYSTIRVKAYDNLWHTYHKKDPQVYKTAFLLHQWNHFLYKFFFTFPTELKGRLHTFYHRFVLLLKGFPQQGTQEKVQHVLSRITCLRVSLLRPVPASLVGGALPAFSVDSGALAKTPFSKEQFFTALSELLAGVEATPTFRSIHGGLMYQTFTDF</sequence>